<sequence>MREKRSDIFGFLSLWVGFIGLLNCLVPIVGLIIIVFSIIFGIISLIKKERTKWKAITGISISFTALIIATVAIIISFIPDPTLSQGDKPDWAPEKVYDYGYPVKHDEVEISVNKVFFSYGKMVRPGITIKNIGEDTVQYSPNDFTLVQDQGNEKGKRINPVTNSEYLLKSGELEPGEEISGEIEFVFPVNNSFFALVYKDEVYIDITYN</sequence>
<keyword evidence="5" id="KW-1185">Reference proteome</keyword>
<keyword evidence="2" id="KW-1133">Transmembrane helix</keyword>
<dbReference type="RefSeq" id="WP_053426653.1">
    <property type="nucleotide sequence ID" value="NZ_CP096885.1"/>
</dbReference>
<accession>A0A0M0GNX3</accession>
<proteinExistence type="predicted"/>
<dbReference type="EMBL" id="LGUE01000001">
    <property type="protein sequence ID" value="KON91458.1"/>
    <property type="molecule type" value="Genomic_DNA"/>
</dbReference>
<dbReference type="Proteomes" id="UP000037405">
    <property type="component" value="Unassembled WGS sequence"/>
</dbReference>
<organism evidence="4 5">
    <name type="scientific">Rossellomorea marisflavi</name>
    <dbReference type="NCBI Taxonomy" id="189381"/>
    <lineage>
        <taxon>Bacteria</taxon>
        <taxon>Bacillati</taxon>
        <taxon>Bacillota</taxon>
        <taxon>Bacilli</taxon>
        <taxon>Bacillales</taxon>
        <taxon>Bacillaceae</taxon>
        <taxon>Rossellomorea</taxon>
    </lineage>
</organism>
<keyword evidence="2" id="KW-0812">Transmembrane</keyword>
<dbReference type="PATRIC" id="fig|189381.12.peg.641"/>
<evidence type="ECO:0000256" key="2">
    <source>
        <dbReference type="SAM" id="Phobius"/>
    </source>
</evidence>
<dbReference type="Gene3D" id="2.60.40.1240">
    <property type="match status" value="1"/>
</dbReference>
<dbReference type="AlphaFoldDB" id="A0A0M0GNX3"/>
<feature type="transmembrane region" description="Helical" evidence="2">
    <location>
        <begin position="55"/>
        <end position="78"/>
    </location>
</feature>
<feature type="transmembrane region" description="Helical" evidence="2">
    <location>
        <begin position="12"/>
        <end position="43"/>
    </location>
</feature>
<name>A0A0M0GNX3_9BACI</name>
<evidence type="ECO:0000259" key="3">
    <source>
        <dbReference type="Pfam" id="PF11611"/>
    </source>
</evidence>
<reference evidence="5" key="1">
    <citation type="submission" date="2015-07" db="EMBL/GenBank/DDBJ databases">
        <title>Fjat-14235 jcm11544.</title>
        <authorList>
            <person name="Liu B."/>
            <person name="Wang J."/>
            <person name="Zhu Y."/>
            <person name="Liu G."/>
            <person name="Chen Q."/>
            <person name="Chen Z."/>
            <person name="Lan J."/>
            <person name="Che J."/>
            <person name="Ge C."/>
            <person name="Shi H."/>
            <person name="Pan Z."/>
            <person name="Liu X."/>
        </authorList>
    </citation>
    <scope>NUCLEOTIDE SEQUENCE [LARGE SCALE GENOMIC DNA]</scope>
    <source>
        <strain evidence="5">JCM 11544</strain>
    </source>
</reference>
<keyword evidence="2" id="KW-0472">Membrane</keyword>
<comment type="caution">
    <text evidence="4">The sequence shown here is derived from an EMBL/GenBank/DDBJ whole genome shotgun (WGS) entry which is preliminary data.</text>
</comment>
<dbReference type="Pfam" id="PF11611">
    <property type="entry name" value="DUF4352"/>
    <property type="match status" value="1"/>
</dbReference>
<dbReference type="InterPro" id="IPR029051">
    <property type="entry name" value="DUF4352"/>
</dbReference>
<feature type="domain" description="DUF4352" evidence="3">
    <location>
        <begin position="127"/>
        <end position="203"/>
    </location>
</feature>
<gene>
    <name evidence="4" type="ORF">AF331_02755</name>
</gene>
<evidence type="ECO:0000313" key="5">
    <source>
        <dbReference type="Proteomes" id="UP000037405"/>
    </source>
</evidence>
<dbReference type="OrthoDB" id="9794580at2"/>
<dbReference type="InterPro" id="IPR029050">
    <property type="entry name" value="Immunoprotect_excell_Ig-like"/>
</dbReference>
<evidence type="ECO:0000256" key="1">
    <source>
        <dbReference type="ARBA" id="ARBA00022729"/>
    </source>
</evidence>
<keyword evidence="1" id="KW-0732">Signal</keyword>
<evidence type="ECO:0000313" key="4">
    <source>
        <dbReference type="EMBL" id="KON91458.1"/>
    </source>
</evidence>
<protein>
    <recommendedName>
        <fullName evidence="3">DUF4352 domain-containing protein</fullName>
    </recommendedName>
</protein>